<protein>
    <recommendedName>
        <fullName evidence="14">Sodium/proline symporter</fullName>
    </recommendedName>
    <alternativeName>
        <fullName evidence="14">Proline permease</fullName>
    </alternativeName>
</protein>
<dbReference type="Proteomes" id="UP000175829">
    <property type="component" value="Unassembled WGS sequence"/>
</dbReference>
<dbReference type="NCBIfam" id="TIGR02121">
    <property type="entry name" value="Na_Pro_sym"/>
    <property type="match status" value="1"/>
</dbReference>
<evidence type="ECO:0000256" key="14">
    <source>
        <dbReference type="RuleBase" id="RU366012"/>
    </source>
</evidence>
<comment type="caution">
    <text evidence="16">The sequence shown here is derived from an EMBL/GenBank/DDBJ whole genome shotgun (WGS) entry which is preliminary data.</text>
</comment>
<evidence type="ECO:0000256" key="8">
    <source>
        <dbReference type="ARBA" id="ARBA00023053"/>
    </source>
</evidence>
<evidence type="ECO:0000256" key="5">
    <source>
        <dbReference type="ARBA" id="ARBA00022692"/>
    </source>
</evidence>
<comment type="subcellular location">
    <subcellularLocation>
        <location evidence="1 14">Cell membrane</location>
        <topology evidence="1 14">Multi-pass membrane protein</topology>
    </subcellularLocation>
</comment>
<dbReference type="GO" id="GO:0005298">
    <property type="term" value="F:proline:sodium symporter activity"/>
    <property type="evidence" value="ECO:0007669"/>
    <property type="project" value="UniProtKB-UniRule"/>
</dbReference>
<keyword evidence="3 14" id="KW-0813">Transport</keyword>
<feature type="transmembrane region" description="Helical" evidence="14">
    <location>
        <begin position="6"/>
        <end position="25"/>
    </location>
</feature>
<feature type="transmembrane region" description="Helical" evidence="14">
    <location>
        <begin position="407"/>
        <end position="428"/>
    </location>
</feature>
<proteinExistence type="inferred from homology"/>
<keyword evidence="6 14" id="KW-0769">Symport</keyword>
<evidence type="ECO:0000313" key="16">
    <source>
        <dbReference type="EMBL" id="OEV02266.1"/>
    </source>
</evidence>
<dbReference type="CDD" id="cd11475">
    <property type="entry name" value="SLC5sbd_PutP"/>
    <property type="match status" value="1"/>
</dbReference>
<keyword evidence="8 14" id="KW-0915">Sodium</keyword>
<dbReference type="Gene3D" id="1.20.1730.10">
    <property type="entry name" value="Sodium/glucose cotransporter"/>
    <property type="match status" value="1"/>
</dbReference>
<gene>
    <name evidence="16" type="ORF">AN217_03265</name>
</gene>
<keyword evidence="9 14" id="KW-0406">Ion transport</keyword>
<keyword evidence="5 14" id="KW-0812">Transmembrane</keyword>
<evidence type="ECO:0000256" key="6">
    <source>
        <dbReference type="ARBA" id="ARBA00022847"/>
    </source>
</evidence>
<evidence type="ECO:0000256" key="2">
    <source>
        <dbReference type="ARBA" id="ARBA00006434"/>
    </source>
</evidence>
<evidence type="ECO:0000256" key="11">
    <source>
        <dbReference type="ARBA" id="ARBA00023201"/>
    </source>
</evidence>
<dbReference type="EMBL" id="LJGV01000021">
    <property type="protein sequence ID" value="OEV02266.1"/>
    <property type="molecule type" value="Genomic_DNA"/>
</dbReference>
<feature type="transmembrane region" description="Helical" evidence="14">
    <location>
        <begin position="378"/>
        <end position="401"/>
    </location>
</feature>
<dbReference type="PROSITE" id="PS00457">
    <property type="entry name" value="NA_SOLUT_SYMP_2"/>
    <property type="match status" value="1"/>
</dbReference>
<dbReference type="InterPro" id="IPR038377">
    <property type="entry name" value="Na/Glc_symporter_sf"/>
</dbReference>
<feature type="region of interest" description="Disordered" evidence="15">
    <location>
        <begin position="501"/>
        <end position="611"/>
    </location>
</feature>
<feature type="transmembrane region" description="Helical" evidence="14">
    <location>
        <begin position="466"/>
        <end position="486"/>
    </location>
</feature>
<evidence type="ECO:0000313" key="17">
    <source>
        <dbReference type="Proteomes" id="UP000175829"/>
    </source>
</evidence>
<comment type="catalytic activity">
    <reaction evidence="12">
        <text>L-proline(in) + Na(+)(in) = L-proline(out) + Na(+)(out)</text>
        <dbReference type="Rhea" id="RHEA:28967"/>
        <dbReference type="ChEBI" id="CHEBI:29101"/>
        <dbReference type="ChEBI" id="CHEBI:60039"/>
    </reaction>
</comment>
<comment type="function">
    <text evidence="14">Catalyzes the sodium-dependent uptake of extracellular L-proline.</text>
</comment>
<dbReference type="GO" id="GO:0015824">
    <property type="term" value="P:proline transport"/>
    <property type="evidence" value="ECO:0007669"/>
    <property type="project" value="UniProtKB-UniRule"/>
</dbReference>
<dbReference type="Pfam" id="PF00474">
    <property type="entry name" value="SSF"/>
    <property type="match status" value="1"/>
</dbReference>
<evidence type="ECO:0000256" key="13">
    <source>
        <dbReference type="RuleBase" id="RU362091"/>
    </source>
</evidence>
<dbReference type="GO" id="GO:0015193">
    <property type="term" value="F:L-proline transmembrane transporter activity"/>
    <property type="evidence" value="ECO:0007669"/>
    <property type="project" value="TreeGrafter"/>
</dbReference>
<keyword evidence="4 14" id="KW-1003">Cell membrane</keyword>
<feature type="transmembrane region" description="Helical" evidence="14">
    <location>
        <begin position="319"/>
        <end position="344"/>
    </location>
</feature>
<evidence type="ECO:0000256" key="4">
    <source>
        <dbReference type="ARBA" id="ARBA00022475"/>
    </source>
</evidence>
<feature type="transmembrane region" description="Helical" evidence="14">
    <location>
        <begin position="244"/>
        <end position="262"/>
    </location>
</feature>
<feature type="transmembrane region" description="Helical" evidence="14">
    <location>
        <begin position="69"/>
        <end position="91"/>
    </location>
</feature>
<evidence type="ECO:0000256" key="10">
    <source>
        <dbReference type="ARBA" id="ARBA00023136"/>
    </source>
</evidence>
<evidence type="ECO:0000256" key="15">
    <source>
        <dbReference type="SAM" id="MobiDB-lite"/>
    </source>
</evidence>
<name>A0A1E7KEC9_9ACTN</name>
<evidence type="ECO:0000256" key="9">
    <source>
        <dbReference type="ARBA" id="ARBA00023065"/>
    </source>
</evidence>
<dbReference type="InterPro" id="IPR011851">
    <property type="entry name" value="Na/Pro_symporter"/>
</dbReference>
<dbReference type="PANTHER" id="PTHR48086:SF3">
    <property type="entry name" value="SODIUM_PROLINE SYMPORTER"/>
    <property type="match status" value="1"/>
</dbReference>
<organism evidence="16 17">
    <name type="scientific">Streptomyces qinglanensis</name>
    <dbReference type="NCBI Taxonomy" id="943816"/>
    <lineage>
        <taxon>Bacteria</taxon>
        <taxon>Bacillati</taxon>
        <taxon>Actinomycetota</taxon>
        <taxon>Actinomycetes</taxon>
        <taxon>Kitasatosporales</taxon>
        <taxon>Streptomycetaceae</taxon>
        <taxon>Streptomyces</taxon>
    </lineage>
</organism>
<dbReference type="PANTHER" id="PTHR48086">
    <property type="entry name" value="SODIUM/PROLINE SYMPORTER-RELATED"/>
    <property type="match status" value="1"/>
</dbReference>
<dbReference type="InterPro" id="IPR018212">
    <property type="entry name" value="Na/solute_symporter_CS"/>
</dbReference>
<keyword evidence="11 14" id="KW-0739">Sodium transport</keyword>
<dbReference type="InterPro" id="IPR050277">
    <property type="entry name" value="Sodium:Solute_Symporter"/>
</dbReference>
<evidence type="ECO:0000256" key="3">
    <source>
        <dbReference type="ARBA" id="ARBA00022448"/>
    </source>
</evidence>
<reference evidence="16 17" key="1">
    <citation type="journal article" date="2016" name="Front. Microbiol.">
        <title>Comparative Genomics Analysis of Streptomyces Species Reveals Their Adaptation to the Marine Environment and Their Diversity at the Genomic Level.</title>
        <authorList>
            <person name="Tian X."/>
            <person name="Zhang Z."/>
            <person name="Yang T."/>
            <person name="Chen M."/>
            <person name="Li J."/>
            <person name="Chen F."/>
            <person name="Yang J."/>
            <person name="Li W."/>
            <person name="Zhang B."/>
            <person name="Zhang Z."/>
            <person name="Wu J."/>
            <person name="Zhang C."/>
            <person name="Long L."/>
            <person name="Xiao J."/>
        </authorList>
    </citation>
    <scope>NUCLEOTIDE SEQUENCE [LARGE SCALE GENOMIC DNA]</scope>
    <source>
        <strain evidence="16 17">SCSIO M10379</strain>
    </source>
</reference>
<keyword evidence="10 14" id="KW-0472">Membrane</keyword>
<keyword evidence="7 14" id="KW-1133">Transmembrane helix</keyword>
<feature type="transmembrane region" description="Helical" evidence="14">
    <location>
        <begin position="192"/>
        <end position="210"/>
    </location>
</feature>
<feature type="transmembrane region" description="Helical" evidence="14">
    <location>
        <begin position="158"/>
        <end position="180"/>
    </location>
</feature>
<feature type="transmembrane region" description="Helical" evidence="14">
    <location>
        <begin position="282"/>
        <end position="307"/>
    </location>
</feature>
<feature type="transmembrane region" description="Helical" evidence="14">
    <location>
        <begin position="435"/>
        <end position="454"/>
    </location>
</feature>
<dbReference type="AlphaFoldDB" id="A0A1E7KEC9"/>
<feature type="transmembrane region" description="Helical" evidence="14">
    <location>
        <begin position="127"/>
        <end position="152"/>
    </location>
</feature>
<evidence type="ECO:0000256" key="1">
    <source>
        <dbReference type="ARBA" id="ARBA00004651"/>
    </source>
</evidence>
<evidence type="ECO:0000256" key="7">
    <source>
        <dbReference type="ARBA" id="ARBA00022989"/>
    </source>
</evidence>
<accession>A0A1E7KEC9</accession>
<comment type="similarity">
    <text evidence="2 13">Belongs to the sodium:solute symporter (SSF) (TC 2.A.21) family.</text>
</comment>
<dbReference type="NCBIfam" id="TIGR00813">
    <property type="entry name" value="sss"/>
    <property type="match status" value="1"/>
</dbReference>
<keyword evidence="14" id="KW-0029">Amino-acid transport</keyword>
<dbReference type="GO" id="GO:0005886">
    <property type="term" value="C:plasma membrane"/>
    <property type="evidence" value="ECO:0007669"/>
    <property type="project" value="UniProtKB-SubCell"/>
</dbReference>
<dbReference type="PROSITE" id="PS50283">
    <property type="entry name" value="NA_SOLUT_SYMP_3"/>
    <property type="match status" value="1"/>
</dbReference>
<evidence type="ECO:0000256" key="12">
    <source>
        <dbReference type="ARBA" id="ARBA00033708"/>
    </source>
</evidence>
<dbReference type="GO" id="GO:0031402">
    <property type="term" value="F:sodium ion binding"/>
    <property type="evidence" value="ECO:0007669"/>
    <property type="project" value="UniProtKB-UniRule"/>
</dbReference>
<dbReference type="InterPro" id="IPR001734">
    <property type="entry name" value="Na/solute_symporter"/>
</dbReference>
<dbReference type="PATRIC" id="fig|943816.4.peg.5754"/>
<dbReference type="RefSeq" id="WP_069990703.1">
    <property type="nucleotide sequence ID" value="NZ_LJGV01000021.1"/>
</dbReference>
<sequence length="611" mass="64628">MIALTVPVMITFGVFLIAMVMVGVVTHEETTTFDDFTVGSRRLTAPVAALSAGAADMSGWLFLGLPGAVYMAGIGATWIAAGLIVGTYLNWRFVAPRLRIFTERVGAVTLPSYLEERFEDGSRVIRLLSAVVTVVFFTVYVASGLVACGLLADEIFGAGFEVGLTVFAVVIVIYTILGGFRALSVSHSIQGTLMFLTAIALPAIALWQLGGFGALHDRLTAATPALLDPLAEASFADKKWTSGHSLGVVATISLLSWGLGYFGQPHILTRFMSIRSTRDIPLARRLGVMWVIVVLTGASLVGLAGIVALDKPLDNPETVFIALSTQLTSPWLAGVLLVAVLAAIKSTVDSQLLVSATSLTEDLYRAFFRRRAQISDTMLLLIGRLSVVAVALVAYVIALSGGAVLDIVAYAWAGFGAAFGPVILLSLFWPRMTAAGAKAGMLTGALTVLLWKQIDPLLGPLQTGIYEMVPGVLAATAAALFFGTFVGRPPALDWSRVAEEPLGTEPRHPDEQQVAGQVPGQPQGQAAWQSQSAWQGRGTWENQGAWEGPGGWQNQEQRRPERPQQGASHPGSPQPPSHPTHPTSYPSSWPAPPADGGGSPYPGPPADGSGR</sequence>
<feature type="compositionally biased region" description="Low complexity" evidence="15">
    <location>
        <begin position="512"/>
        <end position="536"/>
    </location>
</feature>